<name>A0A7Z0RK11_9HYPH</name>
<gene>
    <name evidence="1" type="ORF">HX900_17560</name>
</gene>
<reference evidence="1 2" key="1">
    <citation type="submission" date="2020-07" db="EMBL/GenBank/DDBJ databases">
        <authorList>
            <person name="Sun Q."/>
        </authorList>
    </citation>
    <scope>NUCLEOTIDE SEQUENCE [LARGE SCALE GENOMIC DNA]</scope>
    <source>
        <strain evidence="1 2">WYCCWR 11290</strain>
    </source>
</reference>
<sequence length="74" mass="8503">MDLKAYREDQLKVIAEIEFDLEFASTRNFRMFQRGPDGVDVDITGAHVERCKKLVKHLKHAVEITDVQLANSSK</sequence>
<evidence type="ECO:0000313" key="1">
    <source>
        <dbReference type="EMBL" id="NZD62914.1"/>
    </source>
</evidence>
<dbReference type="EMBL" id="JACCPJ010000002">
    <property type="protein sequence ID" value="NZD62914.1"/>
    <property type="molecule type" value="Genomic_DNA"/>
</dbReference>
<proteinExistence type="predicted"/>
<dbReference type="Proteomes" id="UP000532162">
    <property type="component" value="Unassembled WGS sequence"/>
</dbReference>
<comment type="caution">
    <text evidence="1">The sequence shown here is derived from an EMBL/GenBank/DDBJ whole genome shotgun (WGS) entry which is preliminary data.</text>
</comment>
<organism evidence="1 2">
    <name type="scientific">Rhizobium changzhiense</name>
    <dbReference type="NCBI Taxonomy" id="2692317"/>
    <lineage>
        <taxon>Bacteria</taxon>
        <taxon>Pseudomonadati</taxon>
        <taxon>Pseudomonadota</taxon>
        <taxon>Alphaproteobacteria</taxon>
        <taxon>Hyphomicrobiales</taxon>
        <taxon>Rhizobiaceae</taxon>
        <taxon>Rhizobium/Agrobacterium group</taxon>
        <taxon>Rhizobium</taxon>
    </lineage>
</organism>
<dbReference type="RefSeq" id="WP_180695270.1">
    <property type="nucleotide sequence ID" value="NZ_JACCPJ010000002.1"/>
</dbReference>
<evidence type="ECO:0000313" key="2">
    <source>
        <dbReference type="Proteomes" id="UP000532162"/>
    </source>
</evidence>
<protein>
    <submittedName>
        <fullName evidence="1">Uncharacterized protein</fullName>
    </submittedName>
</protein>
<dbReference type="AlphaFoldDB" id="A0A7Z0RK11"/>
<accession>A0A7Z0RK11</accession>